<evidence type="ECO:0000313" key="1">
    <source>
        <dbReference type="EMBL" id="MQL56498.1"/>
    </source>
</evidence>
<accession>A0A650CTH6</accession>
<dbReference type="RefSeq" id="WP_152943360.1">
    <property type="nucleotide sequence ID" value="NZ_CP045482.1"/>
</dbReference>
<dbReference type="EMBL" id="WHYS01000004">
    <property type="protein sequence ID" value="MQL56498.1"/>
    <property type="molecule type" value="Genomic_DNA"/>
</dbReference>
<reference evidence="1 4" key="1">
    <citation type="submission" date="2019-10" db="EMBL/GenBank/DDBJ databases">
        <title>Comparative genomics of sulfur disproportionating microorganisms.</title>
        <authorList>
            <person name="Ward L.M."/>
            <person name="Bertran E."/>
            <person name="Johnston D."/>
        </authorList>
    </citation>
    <scope>NUCLEOTIDE SEQUENCE [LARGE SCALE GENOMIC DNA]</scope>
    <source>
        <strain evidence="1 4">DSM 3772</strain>
    </source>
</reference>
<dbReference type="KEGG" id="aamb:D1866_03215"/>
<dbReference type="EMBL" id="CP045482">
    <property type="protein sequence ID" value="QGR21129.1"/>
    <property type="molecule type" value="Genomic_DNA"/>
</dbReference>
<sequence>MSQIPRVSYIIEKIEPMVINFRIEDENITVRIFLIPIAVYSQDINNITPIVRVVMAVDTDKPRLGELCNPAKMVSHRAFIPSINEVNEGGTVIKVNEKKFLLKLKITNINVYTDLRDELGNPCVNISWILLTTAE</sequence>
<reference evidence="2 3" key="2">
    <citation type="submission" date="2019-10" db="EMBL/GenBank/DDBJ databases">
        <title>Genome Sequences from Six Type Strain Members of the Archaeal Family Sulfolobaceae: Acidianus ambivalens, Acidianus infernus, Metallosphaera prunae, Stygiolobus azoricus, Sulfolobus metallicus, and Sulfurisphaera ohwakuensis.</title>
        <authorList>
            <person name="Counts J.A."/>
            <person name="Kelly R.M."/>
        </authorList>
    </citation>
    <scope>NUCLEOTIDE SEQUENCE [LARGE SCALE GENOMIC DNA]</scope>
    <source>
        <strain evidence="2 3">LEI 10</strain>
    </source>
</reference>
<organism evidence="2 3">
    <name type="scientific">Acidianus ambivalens</name>
    <name type="common">Desulfurolobus ambivalens</name>
    <dbReference type="NCBI Taxonomy" id="2283"/>
    <lineage>
        <taxon>Archaea</taxon>
        <taxon>Thermoproteota</taxon>
        <taxon>Thermoprotei</taxon>
        <taxon>Sulfolobales</taxon>
        <taxon>Sulfolobaceae</taxon>
        <taxon>Acidianus</taxon>
    </lineage>
</organism>
<dbReference type="GeneID" id="42778711"/>
<evidence type="ECO:0000313" key="4">
    <source>
        <dbReference type="Proteomes" id="UP000474054"/>
    </source>
</evidence>
<evidence type="ECO:0000313" key="2">
    <source>
        <dbReference type="EMBL" id="QGR21129.1"/>
    </source>
</evidence>
<protein>
    <submittedName>
        <fullName evidence="2">Uncharacterized protein</fullName>
    </submittedName>
</protein>
<dbReference type="Proteomes" id="UP000474054">
    <property type="component" value="Unassembled WGS sequence"/>
</dbReference>
<evidence type="ECO:0000313" key="3">
    <source>
        <dbReference type="Proteomes" id="UP000426328"/>
    </source>
</evidence>
<proteinExistence type="predicted"/>
<gene>
    <name evidence="2" type="ORF">D1866_03215</name>
    <name evidence="1" type="ORF">GFB69_12560</name>
</gene>
<name>A0A650CTH6_ACIAM</name>
<dbReference type="AlphaFoldDB" id="A0A650CTH6"/>
<dbReference type="Proteomes" id="UP000426328">
    <property type="component" value="Chromosome"/>
</dbReference>
<keyword evidence="3" id="KW-1185">Reference proteome</keyword>